<comment type="similarity">
    <text evidence="7">Belongs to the DNA polymerase HolA subunit family.</text>
</comment>
<keyword evidence="4" id="KW-0548">Nucleotidyltransferase</keyword>
<dbReference type="AlphaFoldDB" id="W0DKV3"/>
<comment type="catalytic activity">
    <reaction evidence="8">
        <text>DNA(n) + a 2'-deoxyribonucleoside 5'-triphosphate = DNA(n+1) + diphosphate</text>
        <dbReference type="Rhea" id="RHEA:22508"/>
        <dbReference type="Rhea" id="RHEA-COMP:17339"/>
        <dbReference type="Rhea" id="RHEA-COMP:17340"/>
        <dbReference type="ChEBI" id="CHEBI:33019"/>
        <dbReference type="ChEBI" id="CHEBI:61560"/>
        <dbReference type="ChEBI" id="CHEBI:173112"/>
        <dbReference type="EC" id="2.7.7.7"/>
    </reaction>
</comment>
<feature type="domain" description="DNA polymerase III delta N-terminal" evidence="10">
    <location>
        <begin position="20"/>
        <end position="138"/>
    </location>
</feature>
<dbReference type="RefSeq" id="WP_006747269.1">
    <property type="nucleotide sequence ID" value="NZ_CP007029.1"/>
</dbReference>
<dbReference type="GO" id="GO:0006261">
    <property type="term" value="P:DNA-templated DNA replication"/>
    <property type="evidence" value="ECO:0007669"/>
    <property type="project" value="TreeGrafter"/>
</dbReference>
<protein>
    <recommendedName>
        <fullName evidence="2 9">DNA polymerase III subunit delta</fullName>
        <ecNumber evidence="1 9">2.7.7.7</ecNumber>
    </recommendedName>
</protein>
<dbReference type="EMBL" id="CP007029">
    <property type="protein sequence ID" value="AHE99199.1"/>
    <property type="molecule type" value="Genomic_DNA"/>
</dbReference>
<dbReference type="Gene3D" id="3.40.50.300">
    <property type="entry name" value="P-loop containing nucleotide triphosphate hydrolases"/>
    <property type="match status" value="1"/>
</dbReference>
<dbReference type="CDD" id="cd18138">
    <property type="entry name" value="HLD_clamp_pol_III_delta"/>
    <property type="match status" value="1"/>
</dbReference>
<evidence type="ECO:0000256" key="2">
    <source>
        <dbReference type="ARBA" id="ARBA00017703"/>
    </source>
</evidence>
<keyword evidence="6" id="KW-0239">DNA-directed DNA polymerase</keyword>
<evidence type="ECO:0000259" key="10">
    <source>
        <dbReference type="Pfam" id="PF06144"/>
    </source>
</evidence>
<dbReference type="PANTHER" id="PTHR34388:SF1">
    <property type="entry name" value="DNA POLYMERASE III SUBUNIT DELTA"/>
    <property type="match status" value="1"/>
</dbReference>
<dbReference type="Gene3D" id="1.10.8.60">
    <property type="match status" value="1"/>
</dbReference>
<dbReference type="GO" id="GO:0003887">
    <property type="term" value="F:DNA-directed DNA polymerase activity"/>
    <property type="evidence" value="ECO:0007669"/>
    <property type="project" value="UniProtKB-UniRule"/>
</dbReference>
<evidence type="ECO:0000256" key="1">
    <source>
        <dbReference type="ARBA" id="ARBA00012417"/>
    </source>
</evidence>
<dbReference type="InterPro" id="IPR008921">
    <property type="entry name" value="DNA_pol3_clamp-load_cplx_C"/>
</dbReference>
<dbReference type="InterPro" id="IPR010372">
    <property type="entry name" value="DNA_pol3_delta_N"/>
</dbReference>
<dbReference type="GO" id="GO:0003677">
    <property type="term" value="F:DNA binding"/>
    <property type="evidence" value="ECO:0007669"/>
    <property type="project" value="InterPro"/>
</dbReference>
<gene>
    <name evidence="11" type="ORF">THITH_14050</name>
</gene>
<dbReference type="STRING" id="713585.THITH_14050"/>
<dbReference type="PANTHER" id="PTHR34388">
    <property type="entry name" value="DNA POLYMERASE III SUBUNIT DELTA"/>
    <property type="match status" value="1"/>
</dbReference>
<keyword evidence="5" id="KW-0235">DNA replication</keyword>
<dbReference type="NCBIfam" id="TIGR01128">
    <property type="entry name" value="holA"/>
    <property type="match status" value="1"/>
</dbReference>
<dbReference type="Pfam" id="PF06144">
    <property type="entry name" value="DNA_pol3_delta"/>
    <property type="match status" value="1"/>
</dbReference>
<evidence type="ECO:0000256" key="8">
    <source>
        <dbReference type="ARBA" id="ARBA00049244"/>
    </source>
</evidence>
<dbReference type="InterPro" id="IPR027417">
    <property type="entry name" value="P-loop_NTPase"/>
</dbReference>
<dbReference type="EC" id="2.7.7.7" evidence="1 9"/>
<evidence type="ECO:0000256" key="3">
    <source>
        <dbReference type="ARBA" id="ARBA00022679"/>
    </source>
</evidence>
<keyword evidence="3" id="KW-0808">Transferase</keyword>
<dbReference type="Proteomes" id="UP000005289">
    <property type="component" value="Chromosome"/>
</dbReference>
<dbReference type="HOGENOM" id="CLU_044694_0_0_6"/>
<evidence type="ECO:0000256" key="9">
    <source>
        <dbReference type="NCBIfam" id="TIGR01128"/>
    </source>
</evidence>
<evidence type="ECO:0000256" key="5">
    <source>
        <dbReference type="ARBA" id="ARBA00022705"/>
    </source>
</evidence>
<sequence>MTLDPEQLEPALARGLKPVYAILAEEPLQALEAADAVRAAARAAGFGARTVLDLGASGDWNAFEAAVRDRSLFAERGLIDLRLPSGKPGRIGAEHLARYARAPEPDLILLLQLPRPDRDMRKAAWFKALERAAVTVHARPVPPNRLGAWIRGRLERAGLRIEPDALALLAARVEGNLLAARQEVDKLKLAGVTEIDLDTLRQGLADSARYDLFELPSVALSGDAARALRMLRGMLAEGQPEPLILWALARDIRALARACERRAAGEPAAQATRGFWGTDAAALRKAVDRVPPADARRLLVQAASVDRVIKGREPGNVGRQLVDLVAALSGRPLQAA</sequence>
<name>W0DKV3_9GAMM</name>
<reference evidence="11 12" key="1">
    <citation type="submission" date="2013-12" db="EMBL/GenBank/DDBJ databases">
        <authorList>
            <consortium name="DOE Joint Genome Institute"/>
            <person name="Muyzer G."/>
            <person name="Huntemann M."/>
            <person name="Han J."/>
            <person name="Chen A."/>
            <person name="Kyrpides N."/>
            <person name="Mavromatis K."/>
            <person name="Markowitz V."/>
            <person name="Palaniappan K."/>
            <person name="Ivanova N."/>
            <person name="Schaumberg A."/>
            <person name="Pati A."/>
            <person name="Liolios K."/>
            <person name="Nordberg H.P."/>
            <person name="Cantor M.N."/>
            <person name="Hua S.X."/>
            <person name="Woyke T."/>
        </authorList>
    </citation>
    <scope>NUCLEOTIDE SEQUENCE [LARGE SCALE GENOMIC DNA]</scope>
    <source>
        <strain evidence="11 12">ARh 1</strain>
    </source>
</reference>
<keyword evidence="12" id="KW-1185">Reference proteome</keyword>
<evidence type="ECO:0000256" key="6">
    <source>
        <dbReference type="ARBA" id="ARBA00022932"/>
    </source>
</evidence>
<dbReference type="Gene3D" id="1.20.272.10">
    <property type="match status" value="1"/>
</dbReference>
<evidence type="ECO:0000313" key="12">
    <source>
        <dbReference type="Proteomes" id="UP000005289"/>
    </source>
</evidence>
<dbReference type="SUPFAM" id="SSF48019">
    <property type="entry name" value="post-AAA+ oligomerization domain-like"/>
    <property type="match status" value="1"/>
</dbReference>
<evidence type="ECO:0000313" key="11">
    <source>
        <dbReference type="EMBL" id="AHE99199.1"/>
    </source>
</evidence>
<dbReference type="SUPFAM" id="SSF52540">
    <property type="entry name" value="P-loop containing nucleoside triphosphate hydrolases"/>
    <property type="match status" value="1"/>
</dbReference>
<organism evidence="11 12">
    <name type="scientific">Thioalkalivibrio paradoxus ARh 1</name>
    <dbReference type="NCBI Taxonomy" id="713585"/>
    <lineage>
        <taxon>Bacteria</taxon>
        <taxon>Pseudomonadati</taxon>
        <taxon>Pseudomonadota</taxon>
        <taxon>Gammaproteobacteria</taxon>
        <taxon>Chromatiales</taxon>
        <taxon>Ectothiorhodospiraceae</taxon>
        <taxon>Thioalkalivibrio</taxon>
    </lineage>
</organism>
<evidence type="ECO:0000256" key="7">
    <source>
        <dbReference type="ARBA" id="ARBA00034754"/>
    </source>
</evidence>
<dbReference type="OrthoDB" id="9770982at2"/>
<accession>W0DKV3</accession>
<proteinExistence type="inferred from homology"/>
<dbReference type="GO" id="GO:0009360">
    <property type="term" value="C:DNA polymerase III complex"/>
    <property type="evidence" value="ECO:0007669"/>
    <property type="project" value="UniProtKB-UniRule"/>
</dbReference>
<dbReference type="InterPro" id="IPR005790">
    <property type="entry name" value="DNA_polIII_delta"/>
</dbReference>
<evidence type="ECO:0000256" key="4">
    <source>
        <dbReference type="ARBA" id="ARBA00022695"/>
    </source>
</evidence>
<dbReference type="KEGG" id="tti:THITH_14050"/>